<dbReference type="AlphaFoldDB" id="A0A316FP22"/>
<feature type="non-terminal residue" evidence="2">
    <location>
        <position position="1"/>
    </location>
</feature>
<gene>
    <name evidence="2" type="ORF">BC793_1201</name>
</gene>
<dbReference type="PANTHER" id="PTHR43002">
    <property type="entry name" value="GLYCOGEN DEBRANCHING ENZYME"/>
    <property type="match status" value="1"/>
</dbReference>
<comment type="caution">
    <text evidence="2">The sequence shown here is derived from an EMBL/GenBank/DDBJ whole genome shotgun (WGS) entry which is preliminary data.</text>
</comment>
<protein>
    <submittedName>
        <fullName evidence="2">Glycogen debranching enzyme GlgX</fullName>
    </submittedName>
</protein>
<evidence type="ECO:0000313" key="2">
    <source>
        <dbReference type="EMBL" id="PWK40062.1"/>
    </source>
</evidence>
<dbReference type="Gene3D" id="3.20.20.80">
    <property type="entry name" value="Glycosidases"/>
    <property type="match status" value="1"/>
</dbReference>
<accession>A0A316FP22</accession>
<dbReference type="SUPFAM" id="SSF51445">
    <property type="entry name" value="(Trans)glycosidases"/>
    <property type="match status" value="1"/>
</dbReference>
<sequence>DGRRPIASINFVTAHDGFTLHDLVSYNEKHNDANGEGNRDGESHNRSWNCGVEGETEDADVIVLRERQKRNFLATLLLSQGVPMIAHGDELGRTQRGNNNVYCQDNEISWVDWDDARNHDVQTSFIASLTALRADHPIFRRRRFFTGQEVNGSPMPDIAWLRRDGDPMTEPDWTADEPGAVTVFLNGHGIPESNALGEPITDDSFLLLFNAAPEPADFTLPDQAYGQMWETVVDTADPLLADDRGSLKAQQQLTVPAHTLLALRCRY</sequence>
<evidence type="ECO:0000256" key="1">
    <source>
        <dbReference type="SAM" id="MobiDB-lite"/>
    </source>
</evidence>
<evidence type="ECO:0000313" key="3">
    <source>
        <dbReference type="Proteomes" id="UP000245697"/>
    </source>
</evidence>
<proteinExistence type="predicted"/>
<keyword evidence="3" id="KW-1185">Reference proteome</keyword>
<dbReference type="InterPro" id="IPR013780">
    <property type="entry name" value="Glyco_hydro_b"/>
</dbReference>
<reference evidence="2 3" key="1">
    <citation type="submission" date="2018-05" db="EMBL/GenBank/DDBJ databases">
        <title>Genomic Encyclopedia of Archaeal and Bacterial Type Strains, Phase II (KMG-II): from individual species to whole genera.</title>
        <authorList>
            <person name="Goeker M."/>
        </authorList>
    </citation>
    <scope>NUCLEOTIDE SEQUENCE [LARGE SCALE GENOMIC DNA]</scope>
    <source>
        <strain evidence="2 3">DSM 45184</strain>
    </source>
</reference>
<dbReference type="InterPro" id="IPR017853">
    <property type="entry name" value="GH"/>
</dbReference>
<dbReference type="SUPFAM" id="SSF51011">
    <property type="entry name" value="Glycosyl hydrolase domain"/>
    <property type="match status" value="1"/>
</dbReference>
<feature type="compositionally biased region" description="Basic and acidic residues" evidence="1">
    <location>
        <begin position="29"/>
        <end position="45"/>
    </location>
</feature>
<organism evidence="2 3">
    <name type="scientific">Actinoplanes xinjiangensis</name>
    <dbReference type="NCBI Taxonomy" id="512350"/>
    <lineage>
        <taxon>Bacteria</taxon>
        <taxon>Bacillati</taxon>
        <taxon>Actinomycetota</taxon>
        <taxon>Actinomycetes</taxon>
        <taxon>Micromonosporales</taxon>
        <taxon>Micromonosporaceae</taxon>
        <taxon>Actinoplanes</taxon>
    </lineage>
</organism>
<feature type="region of interest" description="Disordered" evidence="1">
    <location>
        <begin position="29"/>
        <end position="49"/>
    </location>
</feature>
<name>A0A316FP22_9ACTN</name>
<dbReference type="EMBL" id="QGGR01000020">
    <property type="protein sequence ID" value="PWK40062.1"/>
    <property type="molecule type" value="Genomic_DNA"/>
</dbReference>
<dbReference type="Proteomes" id="UP000245697">
    <property type="component" value="Unassembled WGS sequence"/>
</dbReference>
<dbReference type="Gene3D" id="2.60.40.1180">
    <property type="entry name" value="Golgi alpha-mannosidase II"/>
    <property type="match status" value="1"/>
</dbReference>